<name>A0A512J8B2_9HYPH</name>
<dbReference type="Proteomes" id="UP000321960">
    <property type="component" value="Unassembled WGS sequence"/>
</dbReference>
<protein>
    <submittedName>
        <fullName evidence="2">N-acetyltransferase</fullName>
    </submittedName>
</protein>
<dbReference type="RefSeq" id="WP_147027714.1">
    <property type="nucleotide sequence ID" value="NZ_BJZU01000093.1"/>
</dbReference>
<dbReference type="AlphaFoldDB" id="A0A512J8B2"/>
<dbReference type="InterPro" id="IPR031165">
    <property type="entry name" value="GNAT_YJDJ"/>
</dbReference>
<dbReference type="Proteomes" id="UP001156856">
    <property type="component" value="Unassembled WGS sequence"/>
</dbReference>
<dbReference type="OrthoDB" id="9800945at2"/>
<dbReference type="SUPFAM" id="SSF55729">
    <property type="entry name" value="Acyl-CoA N-acyltransferases (Nat)"/>
    <property type="match status" value="1"/>
</dbReference>
<keyword evidence="5" id="KW-1185">Reference proteome</keyword>
<gene>
    <name evidence="3" type="ORF">GCM10007888_13410</name>
    <name evidence="2" type="ORF">MOX02_42180</name>
</gene>
<evidence type="ECO:0000259" key="1">
    <source>
        <dbReference type="PROSITE" id="PS51729"/>
    </source>
</evidence>
<reference evidence="5" key="2">
    <citation type="journal article" date="2019" name="Int. J. Syst. Evol. Microbiol.">
        <title>The Global Catalogue of Microorganisms (GCM) 10K type strain sequencing project: providing services to taxonomists for standard genome sequencing and annotation.</title>
        <authorList>
            <consortium name="The Broad Institute Genomics Platform"/>
            <consortium name="The Broad Institute Genome Sequencing Center for Infectious Disease"/>
            <person name="Wu L."/>
            <person name="Ma J."/>
        </authorList>
    </citation>
    <scope>NUCLEOTIDE SEQUENCE [LARGE SCALE GENOMIC DNA]</scope>
    <source>
        <strain evidence="5">NBRC 107715</strain>
    </source>
</reference>
<sequence length="87" mass="9761">MHDNAERSRFELDVDGQVVFADYQRRDGLLVILYVYAPPPLRGTGASDRLMHAVARAARGEGRRIAALCGYAGAWLRAHKEHRDLLT</sequence>
<dbReference type="Pfam" id="PF14542">
    <property type="entry name" value="Acetyltransf_CG"/>
    <property type="match status" value="1"/>
</dbReference>
<dbReference type="EMBL" id="BSPK01000018">
    <property type="protein sequence ID" value="GLS62960.1"/>
    <property type="molecule type" value="Genomic_DNA"/>
</dbReference>
<proteinExistence type="predicted"/>
<evidence type="ECO:0000313" key="3">
    <source>
        <dbReference type="EMBL" id="GLS62960.1"/>
    </source>
</evidence>
<dbReference type="EMBL" id="BJZU01000093">
    <property type="protein sequence ID" value="GEP06180.1"/>
    <property type="molecule type" value="Genomic_DNA"/>
</dbReference>
<dbReference type="Gene3D" id="3.40.630.30">
    <property type="match status" value="1"/>
</dbReference>
<keyword evidence="2" id="KW-0808">Transferase</keyword>
<evidence type="ECO:0000313" key="4">
    <source>
        <dbReference type="Proteomes" id="UP000321960"/>
    </source>
</evidence>
<accession>A0A512J8B2</accession>
<comment type="caution">
    <text evidence="2">The sequence shown here is derived from an EMBL/GenBank/DDBJ whole genome shotgun (WGS) entry which is preliminary data.</text>
</comment>
<evidence type="ECO:0000313" key="5">
    <source>
        <dbReference type="Proteomes" id="UP001156856"/>
    </source>
</evidence>
<dbReference type="GO" id="GO:0016740">
    <property type="term" value="F:transferase activity"/>
    <property type="evidence" value="ECO:0007669"/>
    <property type="project" value="UniProtKB-KW"/>
</dbReference>
<feature type="domain" description="N-acetyltransferase" evidence="1">
    <location>
        <begin position="2"/>
        <end position="87"/>
    </location>
</feature>
<reference evidence="3" key="4">
    <citation type="submission" date="2023-01" db="EMBL/GenBank/DDBJ databases">
        <title>Draft genome sequence of Methylobacterium oxalidis strain NBRC 107715.</title>
        <authorList>
            <person name="Sun Q."/>
            <person name="Mori K."/>
        </authorList>
    </citation>
    <scope>NUCLEOTIDE SEQUENCE</scope>
    <source>
        <strain evidence="3">NBRC 107715</strain>
    </source>
</reference>
<dbReference type="PROSITE" id="PS51729">
    <property type="entry name" value="GNAT_YJDJ"/>
    <property type="match status" value="1"/>
</dbReference>
<dbReference type="InterPro" id="IPR016181">
    <property type="entry name" value="Acyl_CoA_acyltransferase"/>
</dbReference>
<evidence type="ECO:0000313" key="2">
    <source>
        <dbReference type="EMBL" id="GEP06180.1"/>
    </source>
</evidence>
<reference evidence="3" key="1">
    <citation type="journal article" date="2014" name="Int. J. Syst. Evol. Microbiol.">
        <title>Complete genome of a new Firmicutes species belonging to the dominant human colonic microbiota ('Ruminococcus bicirculans') reveals two chromosomes and a selective capacity to utilize plant glucans.</title>
        <authorList>
            <consortium name="NISC Comparative Sequencing Program"/>
            <person name="Wegmann U."/>
            <person name="Louis P."/>
            <person name="Goesmann A."/>
            <person name="Henrissat B."/>
            <person name="Duncan S.H."/>
            <person name="Flint H.J."/>
        </authorList>
    </citation>
    <scope>NUCLEOTIDE SEQUENCE</scope>
    <source>
        <strain evidence="3">NBRC 107715</strain>
    </source>
</reference>
<organism evidence="2 4">
    <name type="scientific">Methylobacterium oxalidis</name>
    <dbReference type="NCBI Taxonomy" id="944322"/>
    <lineage>
        <taxon>Bacteria</taxon>
        <taxon>Pseudomonadati</taxon>
        <taxon>Pseudomonadota</taxon>
        <taxon>Alphaproteobacteria</taxon>
        <taxon>Hyphomicrobiales</taxon>
        <taxon>Methylobacteriaceae</taxon>
        <taxon>Methylobacterium</taxon>
    </lineage>
</organism>
<reference evidence="2 4" key="3">
    <citation type="submission" date="2019-07" db="EMBL/GenBank/DDBJ databases">
        <title>Whole genome shotgun sequence of Methylobacterium oxalidis NBRC 107715.</title>
        <authorList>
            <person name="Hosoyama A."/>
            <person name="Uohara A."/>
            <person name="Ohji S."/>
            <person name="Ichikawa N."/>
        </authorList>
    </citation>
    <scope>NUCLEOTIDE SEQUENCE [LARGE SCALE GENOMIC DNA]</scope>
    <source>
        <strain evidence="2 4">NBRC 107715</strain>
    </source>
</reference>